<name>A0AAV2SVF9_MEGNR</name>
<keyword evidence="3" id="KW-1185">Reference proteome</keyword>
<evidence type="ECO:0000256" key="1">
    <source>
        <dbReference type="SAM" id="Phobius"/>
    </source>
</evidence>
<dbReference type="EMBL" id="CAXKWB010118391">
    <property type="protein sequence ID" value="CAL4236512.1"/>
    <property type="molecule type" value="Genomic_DNA"/>
</dbReference>
<dbReference type="PANTHER" id="PTHR23279">
    <property type="entry name" value="DEFECTIVE PROBOSCIS EXTENSION RESPONSE DPR -RELATED"/>
    <property type="match status" value="1"/>
</dbReference>
<sequence>ISEAKVQQSGNYTCAPSNVLGASISVHILDGEYPAAIQHGESCVTTFNPRVVIALLLLYILLVYTPYWPLQPQHQANEMSNNRSSSQDDSRLMLSPFPGDEIMTSEKNIEYMNTVALTGVCRDDISISTRNKDYHLKLVTNYRLTDK</sequence>
<comment type="caution">
    <text evidence="2">The sequence shown here is derived from an EMBL/GenBank/DDBJ whole genome shotgun (WGS) entry which is preliminary data.</text>
</comment>
<dbReference type="GO" id="GO:0032589">
    <property type="term" value="C:neuron projection membrane"/>
    <property type="evidence" value="ECO:0007669"/>
    <property type="project" value="TreeGrafter"/>
</dbReference>
<keyword evidence="1" id="KW-0812">Transmembrane</keyword>
<dbReference type="InterPro" id="IPR037448">
    <property type="entry name" value="Zig-8"/>
</dbReference>
<dbReference type="GO" id="GO:0050808">
    <property type="term" value="P:synapse organization"/>
    <property type="evidence" value="ECO:0007669"/>
    <property type="project" value="TreeGrafter"/>
</dbReference>
<gene>
    <name evidence="2" type="ORF">MNOR_LOCUS40225</name>
</gene>
<proteinExistence type="predicted"/>
<accession>A0AAV2SVF9</accession>
<dbReference type="Proteomes" id="UP001497623">
    <property type="component" value="Unassembled WGS sequence"/>
</dbReference>
<dbReference type="PANTHER" id="PTHR23279:SF36">
    <property type="entry name" value="DEFECTIVE PROBOSCIS EXTENSION RESPONSE 9, ISOFORM A"/>
    <property type="match status" value="1"/>
</dbReference>
<feature type="non-terminal residue" evidence="2">
    <location>
        <position position="147"/>
    </location>
</feature>
<reference evidence="2 3" key="1">
    <citation type="submission" date="2024-05" db="EMBL/GenBank/DDBJ databases">
        <authorList>
            <person name="Wallberg A."/>
        </authorList>
    </citation>
    <scope>NUCLEOTIDE SEQUENCE [LARGE SCALE GENOMIC DNA]</scope>
</reference>
<feature type="non-terminal residue" evidence="2">
    <location>
        <position position="1"/>
    </location>
</feature>
<organism evidence="2 3">
    <name type="scientific">Meganyctiphanes norvegica</name>
    <name type="common">Northern krill</name>
    <name type="synonym">Thysanopoda norvegica</name>
    <dbReference type="NCBI Taxonomy" id="48144"/>
    <lineage>
        <taxon>Eukaryota</taxon>
        <taxon>Metazoa</taxon>
        <taxon>Ecdysozoa</taxon>
        <taxon>Arthropoda</taxon>
        <taxon>Crustacea</taxon>
        <taxon>Multicrustacea</taxon>
        <taxon>Malacostraca</taxon>
        <taxon>Eumalacostraca</taxon>
        <taxon>Eucarida</taxon>
        <taxon>Euphausiacea</taxon>
        <taxon>Euphausiidae</taxon>
        <taxon>Meganyctiphanes</taxon>
    </lineage>
</organism>
<feature type="transmembrane region" description="Helical" evidence="1">
    <location>
        <begin position="51"/>
        <end position="70"/>
    </location>
</feature>
<keyword evidence="1" id="KW-1133">Transmembrane helix</keyword>
<protein>
    <submittedName>
        <fullName evidence="2">Uncharacterized protein</fullName>
    </submittedName>
</protein>
<evidence type="ECO:0000313" key="2">
    <source>
        <dbReference type="EMBL" id="CAL4236512.1"/>
    </source>
</evidence>
<keyword evidence="1" id="KW-0472">Membrane</keyword>
<evidence type="ECO:0000313" key="3">
    <source>
        <dbReference type="Proteomes" id="UP001497623"/>
    </source>
</evidence>
<dbReference type="AlphaFoldDB" id="A0AAV2SVF9"/>